<comment type="caution">
    <text evidence="2">The sequence shown here is derived from an EMBL/GenBank/DDBJ whole genome shotgun (WGS) entry which is preliminary data.</text>
</comment>
<sequence length="202" mass="23670">MSKPFTRSKFLTILLNISPKTIRSRWVGSILVYFAQVCQLIQYNFWLINLKNGPSSSRENPLNQRSFISMQQKFELYLNQLVFIVMCQLIIQNILIFHKFILILILICFCRQPQTLQISSPLLMNCFQFLDIYVNGVMSIGQKAVRGSINTVNLFNAYRYGGTSPLFCKCKCENVLQKFKFKEFDQILNKINLQRNNLLFKL</sequence>
<feature type="transmembrane region" description="Helical" evidence="1">
    <location>
        <begin position="81"/>
        <end position="109"/>
    </location>
</feature>
<dbReference type="EMBL" id="RRYP01016730">
    <property type="protein sequence ID" value="TNV74671.1"/>
    <property type="molecule type" value="Genomic_DNA"/>
</dbReference>
<evidence type="ECO:0000313" key="2">
    <source>
        <dbReference type="EMBL" id="TNV74671.1"/>
    </source>
</evidence>
<reference evidence="2" key="1">
    <citation type="submission" date="2019-06" db="EMBL/GenBank/DDBJ databases">
        <authorList>
            <person name="Zheng W."/>
        </authorList>
    </citation>
    <scope>NUCLEOTIDE SEQUENCE</scope>
    <source>
        <strain evidence="2">QDHG01</strain>
    </source>
</reference>
<proteinExistence type="predicted"/>
<keyword evidence="3" id="KW-1185">Reference proteome</keyword>
<evidence type="ECO:0000313" key="3">
    <source>
        <dbReference type="Proteomes" id="UP000785679"/>
    </source>
</evidence>
<keyword evidence="1" id="KW-1133">Transmembrane helix</keyword>
<accession>A0A8J8NGF7</accession>
<organism evidence="2 3">
    <name type="scientific">Halteria grandinella</name>
    <dbReference type="NCBI Taxonomy" id="5974"/>
    <lineage>
        <taxon>Eukaryota</taxon>
        <taxon>Sar</taxon>
        <taxon>Alveolata</taxon>
        <taxon>Ciliophora</taxon>
        <taxon>Intramacronucleata</taxon>
        <taxon>Spirotrichea</taxon>
        <taxon>Stichotrichia</taxon>
        <taxon>Sporadotrichida</taxon>
        <taxon>Halteriidae</taxon>
        <taxon>Halteria</taxon>
    </lineage>
</organism>
<dbReference type="Proteomes" id="UP000785679">
    <property type="component" value="Unassembled WGS sequence"/>
</dbReference>
<evidence type="ECO:0008006" key="4">
    <source>
        <dbReference type="Google" id="ProtNLM"/>
    </source>
</evidence>
<protein>
    <recommendedName>
        <fullName evidence="4">Transmembrane protein</fullName>
    </recommendedName>
</protein>
<name>A0A8J8NGF7_HALGN</name>
<evidence type="ECO:0000256" key="1">
    <source>
        <dbReference type="SAM" id="Phobius"/>
    </source>
</evidence>
<feature type="transmembrane region" description="Helical" evidence="1">
    <location>
        <begin position="26"/>
        <end position="48"/>
    </location>
</feature>
<gene>
    <name evidence="2" type="ORF">FGO68_gene12056</name>
</gene>
<keyword evidence="1" id="KW-0812">Transmembrane</keyword>
<dbReference type="AlphaFoldDB" id="A0A8J8NGF7"/>
<keyword evidence="1" id="KW-0472">Membrane</keyword>